<dbReference type="InterPro" id="IPR011006">
    <property type="entry name" value="CheY-like_superfamily"/>
</dbReference>
<organism evidence="4">
    <name type="scientific">Vibrio sp. HB236076</name>
    <dbReference type="NCBI Taxonomy" id="3232307"/>
    <lineage>
        <taxon>Bacteria</taxon>
        <taxon>Pseudomonadati</taxon>
        <taxon>Pseudomonadota</taxon>
        <taxon>Gammaproteobacteria</taxon>
        <taxon>Vibrionales</taxon>
        <taxon>Vibrionaceae</taxon>
        <taxon>Vibrio</taxon>
    </lineage>
</organism>
<dbReference type="InterPro" id="IPR052020">
    <property type="entry name" value="Cyclic_di-GMP/3'3'-cGAMP_PDE"/>
</dbReference>
<dbReference type="PANTHER" id="PTHR45228">
    <property type="entry name" value="CYCLIC DI-GMP PHOSPHODIESTERASE TM_0186-RELATED"/>
    <property type="match status" value="1"/>
</dbReference>
<dbReference type="PROSITE" id="PS51832">
    <property type="entry name" value="HD_GYP"/>
    <property type="match status" value="1"/>
</dbReference>
<dbReference type="PROSITE" id="PS50110">
    <property type="entry name" value="RESPONSE_REGULATORY"/>
    <property type="match status" value="1"/>
</dbReference>
<dbReference type="SUPFAM" id="SSF109604">
    <property type="entry name" value="HD-domain/PDEase-like"/>
    <property type="match status" value="1"/>
</dbReference>
<dbReference type="EMBL" id="CP162602">
    <property type="protein sequence ID" value="XDK26404.1"/>
    <property type="molecule type" value="Genomic_DNA"/>
</dbReference>
<evidence type="ECO:0000256" key="1">
    <source>
        <dbReference type="PROSITE-ProRule" id="PRU00169"/>
    </source>
</evidence>
<protein>
    <submittedName>
        <fullName evidence="4">HD domain-containing phosphohydrolase</fullName>
    </submittedName>
</protein>
<dbReference type="KEGG" id="vih:AB0763_15235"/>
<dbReference type="CDD" id="cd19920">
    <property type="entry name" value="REC_PA4781-like"/>
    <property type="match status" value="1"/>
</dbReference>
<dbReference type="SUPFAM" id="SSF52172">
    <property type="entry name" value="CheY-like"/>
    <property type="match status" value="1"/>
</dbReference>
<dbReference type="PANTHER" id="PTHR45228:SF5">
    <property type="entry name" value="CYCLIC DI-GMP PHOSPHODIESTERASE VC_1348-RELATED"/>
    <property type="match status" value="1"/>
</dbReference>
<evidence type="ECO:0000259" key="2">
    <source>
        <dbReference type="PROSITE" id="PS50110"/>
    </source>
</evidence>
<dbReference type="InterPro" id="IPR003607">
    <property type="entry name" value="HD/PDEase_dom"/>
</dbReference>
<feature type="modified residue" description="4-aspartylphosphate" evidence="1">
    <location>
        <position position="57"/>
    </location>
</feature>
<geneLocation type="plasmid" evidence="4">
    <name>p-HB236076</name>
</geneLocation>
<evidence type="ECO:0000313" key="4">
    <source>
        <dbReference type="EMBL" id="XDK26404.1"/>
    </source>
</evidence>
<keyword evidence="4" id="KW-0614">Plasmid</keyword>
<feature type="domain" description="Response regulatory" evidence="2">
    <location>
        <begin position="9"/>
        <end position="124"/>
    </location>
</feature>
<proteinExistence type="predicted"/>
<dbReference type="Pfam" id="PF00072">
    <property type="entry name" value="Response_reg"/>
    <property type="match status" value="1"/>
</dbReference>
<dbReference type="RefSeq" id="WP_306099295.1">
    <property type="nucleotide sequence ID" value="NZ_CP162602.1"/>
</dbReference>
<dbReference type="SMART" id="SM00471">
    <property type="entry name" value="HDc"/>
    <property type="match status" value="1"/>
</dbReference>
<dbReference type="GO" id="GO:0000160">
    <property type="term" value="P:phosphorelay signal transduction system"/>
    <property type="evidence" value="ECO:0007669"/>
    <property type="project" value="InterPro"/>
</dbReference>
<dbReference type="SMART" id="SM00448">
    <property type="entry name" value="REC"/>
    <property type="match status" value="1"/>
</dbReference>
<reference evidence="4" key="1">
    <citation type="submission" date="2024-07" db="EMBL/GenBank/DDBJ databases">
        <title>Genome Analysis of a Potential Novel Vibrio Species Secreting pH- and Thermo-stable Alginate Lyase and its Application in Producing Alginate Oligosaccharides.</title>
        <authorList>
            <person name="Huang H."/>
            <person name="Bao K."/>
        </authorList>
    </citation>
    <scope>NUCLEOTIDE SEQUENCE</scope>
    <source>
        <strain evidence="4">HB236076</strain>
        <plasmid evidence="4">p-HB236076</plasmid>
    </source>
</reference>
<dbReference type="InterPro" id="IPR037522">
    <property type="entry name" value="HD_GYP_dom"/>
</dbReference>
<name>A0AB39HEC5_9VIBR</name>
<dbReference type="Gene3D" id="1.10.3210.10">
    <property type="entry name" value="Hypothetical protein af1432"/>
    <property type="match status" value="1"/>
</dbReference>
<dbReference type="AlphaFoldDB" id="A0AB39HEC5"/>
<feature type="domain" description="HD-GYP" evidence="3">
    <location>
        <begin position="132"/>
        <end position="329"/>
    </location>
</feature>
<dbReference type="GO" id="GO:0008081">
    <property type="term" value="F:phosphoric diester hydrolase activity"/>
    <property type="evidence" value="ECO:0007669"/>
    <property type="project" value="UniProtKB-ARBA"/>
</dbReference>
<accession>A0AB39HEC5</accession>
<dbReference type="CDD" id="cd00077">
    <property type="entry name" value="HDc"/>
    <property type="match status" value="1"/>
</dbReference>
<sequence>MDKNALKQKLLIVDDEAVNLRILKITLEQDYQLMFAKSGQQALQIAQKETPDLILLDVMMPDMTGFETCQQLKQQSDLEHIPVIFVTALSDPDDETKGFDVGGVDYITKPISPAIVKARVKTHLSLVNVDQIKRTQLDIIHMLGRASEYKDNETGLHVKRMSEYSHLLALAAGWSEDEAEALLYAAPMHDIGKIGIPDAILQKPGPLSDEEFDIMRQHPIMGLHIIGETRSPLLQLAKVVARTHHEKFDGSGYPEGLVGSDIPQAGRITAIADVFDALTSKRPYKDAWPLEKAFALLNDQKGKHFDPELVDLFISQRDKVAQINQKWRD</sequence>
<dbReference type="Pfam" id="PF13487">
    <property type="entry name" value="HD_5"/>
    <property type="match status" value="1"/>
</dbReference>
<evidence type="ECO:0000259" key="3">
    <source>
        <dbReference type="PROSITE" id="PS51832"/>
    </source>
</evidence>
<gene>
    <name evidence="4" type="ORF">AB0763_15235</name>
</gene>
<keyword evidence="1" id="KW-0597">Phosphoprotein</keyword>
<dbReference type="Gene3D" id="3.40.50.2300">
    <property type="match status" value="1"/>
</dbReference>
<dbReference type="InterPro" id="IPR001789">
    <property type="entry name" value="Sig_transdc_resp-reg_receiver"/>
</dbReference>